<dbReference type="InterPro" id="IPR036922">
    <property type="entry name" value="Rieske_2Fe-2S_sf"/>
</dbReference>
<protein>
    <recommendedName>
        <fullName evidence="3">Rieske domain-containing protein</fullName>
    </recommendedName>
</protein>
<gene>
    <name evidence="1" type="ORF">RQM65_07685</name>
</gene>
<reference evidence="1 2" key="1">
    <citation type="submission" date="2023-09" db="EMBL/GenBank/DDBJ databases">
        <title>Novel taxa isolated from Blanes Bay.</title>
        <authorList>
            <person name="Rey-Velasco X."/>
            <person name="Lucena T."/>
        </authorList>
    </citation>
    <scope>NUCLEOTIDE SEQUENCE [LARGE SCALE GENOMIC DNA]</scope>
    <source>
        <strain evidence="1 2">S334</strain>
    </source>
</reference>
<dbReference type="PROSITE" id="PS51257">
    <property type="entry name" value="PROKAR_LIPOPROTEIN"/>
    <property type="match status" value="1"/>
</dbReference>
<dbReference type="RefSeq" id="WP_314013907.1">
    <property type="nucleotide sequence ID" value="NZ_JAVTTP010000001.1"/>
</dbReference>
<dbReference type="Proteomes" id="UP001250656">
    <property type="component" value="Unassembled WGS sequence"/>
</dbReference>
<evidence type="ECO:0000313" key="2">
    <source>
        <dbReference type="Proteomes" id="UP001250656"/>
    </source>
</evidence>
<dbReference type="SUPFAM" id="SSF50022">
    <property type="entry name" value="ISP domain"/>
    <property type="match status" value="1"/>
</dbReference>
<keyword evidence="2" id="KW-1185">Reference proteome</keyword>
<dbReference type="EMBL" id="JAVTTP010000001">
    <property type="protein sequence ID" value="MDT7828540.1"/>
    <property type="molecule type" value="Genomic_DNA"/>
</dbReference>
<evidence type="ECO:0000313" key="1">
    <source>
        <dbReference type="EMBL" id="MDT7828540.1"/>
    </source>
</evidence>
<comment type="caution">
    <text evidence="1">The sequence shown here is derived from an EMBL/GenBank/DDBJ whole genome shotgun (WGS) entry which is preliminary data.</text>
</comment>
<proteinExistence type="predicted"/>
<name>A0ABU3L4I4_9FLAO</name>
<evidence type="ECO:0008006" key="3">
    <source>
        <dbReference type="Google" id="ProtNLM"/>
    </source>
</evidence>
<accession>A0ABU3L4I4</accession>
<sequence>MLRILSFILLATLFSCDNDRGNRNPFLQEIGFRYDMNLNLPLYNPLKTIGRAVLVDNAGVGTKGFFVIQSGIGQYRAFEASCPNHVPNECSTLVLDGVNANCSCEGYEYNLFTGQLINRPDDGNRYYDMLEYRATINGNVVVVSN</sequence>
<organism evidence="1 2">
    <name type="scientific">Pricia mediterranea</name>
    <dbReference type="NCBI Taxonomy" id="3076079"/>
    <lineage>
        <taxon>Bacteria</taxon>
        <taxon>Pseudomonadati</taxon>
        <taxon>Bacteroidota</taxon>
        <taxon>Flavobacteriia</taxon>
        <taxon>Flavobacteriales</taxon>
        <taxon>Flavobacteriaceae</taxon>
        <taxon>Pricia</taxon>
    </lineage>
</organism>